<evidence type="ECO:0000313" key="3">
    <source>
        <dbReference type="Proteomes" id="UP000818624"/>
    </source>
</evidence>
<gene>
    <name evidence="2" type="ORF">GLX27_003577</name>
</gene>
<protein>
    <submittedName>
        <fullName evidence="2">Uncharacterized protein</fullName>
    </submittedName>
</protein>
<name>A0ABY8EUU3_MALFU</name>
<keyword evidence="3" id="KW-1185">Reference proteome</keyword>
<reference evidence="2 3" key="1">
    <citation type="journal article" date="2020" name="Elife">
        <title>Loss of centromere function drives karyotype evolution in closely related Malassezia species.</title>
        <authorList>
            <person name="Sankaranarayanan S.R."/>
            <person name="Ianiri G."/>
            <person name="Coelho M.A."/>
            <person name="Reza M.H."/>
            <person name="Thimmappa B.C."/>
            <person name="Ganguly P."/>
            <person name="Vadnala R.N."/>
            <person name="Sun S."/>
            <person name="Siddharthan R."/>
            <person name="Tellgren-Roth C."/>
            <person name="Dawson T.L."/>
            <person name="Heitman J."/>
            <person name="Sanyal K."/>
        </authorList>
    </citation>
    <scope>NUCLEOTIDE SEQUENCE [LARGE SCALE GENOMIC DNA]</scope>
    <source>
        <strain evidence="2">CBS14141</strain>
    </source>
</reference>
<organism evidence="2 3">
    <name type="scientific">Malassezia furfur</name>
    <name type="common">Pityriasis versicolor infection agent</name>
    <name type="synonym">Pityrosporum furfur</name>
    <dbReference type="NCBI Taxonomy" id="55194"/>
    <lineage>
        <taxon>Eukaryota</taxon>
        <taxon>Fungi</taxon>
        <taxon>Dikarya</taxon>
        <taxon>Basidiomycota</taxon>
        <taxon>Ustilaginomycotina</taxon>
        <taxon>Malasseziomycetes</taxon>
        <taxon>Malasseziales</taxon>
        <taxon>Malasseziaceae</taxon>
        <taxon>Malassezia</taxon>
    </lineage>
</organism>
<feature type="compositionally biased region" description="Basic and acidic residues" evidence="1">
    <location>
        <begin position="107"/>
        <end position="117"/>
    </location>
</feature>
<evidence type="ECO:0000313" key="2">
    <source>
        <dbReference type="EMBL" id="WFD48904.1"/>
    </source>
</evidence>
<evidence type="ECO:0000256" key="1">
    <source>
        <dbReference type="SAM" id="MobiDB-lite"/>
    </source>
</evidence>
<feature type="region of interest" description="Disordered" evidence="1">
    <location>
        <begin position="98"/>
        <end position="124"/>
    </location>
</feature>
<dbReference type="Proteomes" id="UP000818624">
    <property type="component" value="Chromosome 3"/>
</dbReference>
<sequence>MDALRAYVAALPEARGSGDALASMYADLGGQRASDPNAFRTKVDWWSRTLRDIAWHGLVTNALSLALDDALLTGLARPSTGRPMCVAVVMVRWGTHVGGTRAPAPRDAPRRLSRPDDAGAPPRAALARAVGVGRAAHMAHGVQRMARE</sequence>
<dbReference type="EMBL" id="CP046236">
    <property type="protein sequence ID" value="WFD48904.1"/>
    <property type="molecule type" value="Genomic_DNA"/>
</dbReference>
<accession>A0ABY8EUU3</accession>
<proteinExistence type="predicted"/>